<keyword evidence="6" id="KW-0552">Olfaction</keyword>
<dbReference type="AlphaFoldDB" id="A0A182IQP0"/>
<evidence type="ECO:0000256" key="7">
    <source>
        <dbReference type="ARBA" id="ARBA00023157"/>
    </source>
</evidence>
<sequence length="216" mass="23544">MPWQVTPKTIDMSPYVAILVAAFLGVVAGHPGGHGKCSANLTLTVDECCKIPLLANETVVDSCKKQFPFKHEHGKDGEGQHAKGHRAGACLAGCILNALGGFKDDSLDTAGFKKSLGQVFKTSTTEMSQLLRQSIDECAAQVAVDPAFLRNSGQKSDNAQACNIIPMLFMNCLYGRVFEKCPRSEWNNRKECTALKDKLKGGCPYFALRKHPKREN</sequence>
<dbReference type="InterPro" id="IPR054577">
    <property type="entry name" value="OBP47-like_dom"/>
</dbReference>
<keyword evidence="7" id="KW-1015">Disulfide bond</keyword>
<organism evidence="9">
    <name type="scientific">Anopheles atroparvus</name>
    <name type="common">European mosquito</name>
    <dbReference type="NCBI Taxonomy" id="41427"/>
    <lineage>
        <taxon>Eukaryota</taxon>
        <taxon>Metazoa</taxon>
        <taxon>Ecdysozoa</taxon>
        <taxon>Arthropoda</taxon>
        <taxon>Hexapoda</taxon>
        <taxon>Insecta</taxon>
        <taxon>Pterygota</taxon>
        <taxon>Neoptera</taxon>
        <taxon>Endopterygota</taxon>
        <taxon>Diptera</taxon>
        <taxon>Nematocera</taxon>
        <taxon>Culicoidea</taxon>
        <taxon>Culicidae</taxon>
        <taxon>Anophelinae</taxon>
        <taxon>Anopheles</taxon>
    </lineage>
</organism>
<comment type="similarity">
    <text evidence="2">Belongs to the PBP/GOBP family.</text>
</comment>
<evidence type="ECO:0000256" key="5">
    <source>
        <dbReference type="ARBA" id="ARBA00022606"/>
    </source>
</evidence>
<evidence type="ECO:0000256" key="6">
    <source>
        <dbReference type="ARBA" id="ARBA00022725"/>
    </source>
</evidence>
<dbReference type="GO" id="GO:0007608">
    <property type="term" value="P:sensory perception of smell"/>
    <property type="evidence" value="ECO:0007669"/>
    <property type="project" value="UniProtKB-KW"/>
</dbReference>
<dbReference type="GO" id="GO:0005549">
    <property type="term" value="F:odorant binding"/>
    <property type="evidence" value="ECO:0007669"/>
    <property type="project" value="InterPro"/>
</dbReference>
<dbReference type="PANTHER" id="PTHR21066">
    <property type="entry name" value="ODORANT-BINDING PROTEIN 59A-RELATED"/>
    <property type="match status" value="1"/>
</dbReference>
<evidence type="ECO:0000256" key="1">
    <source>
        <dbReference type="ARBA" id="ARBA00004613"/>
    </source>
</evidence>
<name>A0A182IQP0_ANOAO</name>
<evidence type="ECO:0000313" key="9">
    <source>
        <dbReference type="EnsemblMetazoa" id="AATE003655-PA.1"/>
    </source>
</evidence>
<dbReference type="VEuPathDB" id="VectorBase:AATE003655"/>
<dbReference type="InterPro" id="IPR036728">
    <property type="entry name" value="PBP_GOBP_sf"/>
</dbReference>
<evidence type="ECO:0000259" key="8">
    <source>
        <dbReference type="Pfam" id="PF22651"/>
    </source>
</evidence>
<dbReference type="SUPFAM" id="SSF47565">
    <property type="entry name" value="Insect pheromone/odorant-binding proteins"/>
    <property type="match status" value="1"/>
</dbReference>
<dbReference type="PANTHER" id="PTHR21066:SF3">
    <property type="entry name" value="IP02236P"/>
    <property type="match status" value="1"/>
</dbReference>
<evidence type="ECO:0000256" key="4">
    <source>
        <dbReference type="ARBA" id="ARBA00022525"/>
    </source>
</evidence>
<dbReference type="Gene3D" id="1.10.238.270">
    <property type="match status" value="1"/>
</dbReference>
<evidence type="ECO:0000256" key="2">
    <source>
        <dbReference type="ARBA" id="ARBA00008098"/>
    </source>
</evidence>
<reference evidence="9" key="1">
    <citation type="submission" date="2022-08" db="UniProtKB">
        <authorList>
            <consortium name="EnsemblMetazoa"/>
        </authorList>
    </citation>
    <scope>IDENTIFICATION</scope>
    <source>
        <strain evidence="9">EBRO</strain>
    </source>
</reference>
<keyword evidence="3" id="KW-0813">Transport</keyword>
<dbReference type="EnsemblMetazoa" id="AATE003655-RA">
    <property type="protein sequence ID" value="AATE003655-PA.1"/>
    <property type="gene ID" value="AATE003655"/>
</dbReference>
<protein>
    <recommendedName>
        <fullName evidence="8">OBP47-like domain-containing protein</fullName>
    </recommendedName>
</protein>
<dbReference type="GO" id="GO:0005576">
    <property type="term" value="C:extracellular region"/>
    <property type="evidence" value="ECO:0007669"/>
    <property type="project" value="UniProtKB-SubCell"/>
</dbReference>
<keyword evidence="5" id="KW-0716">Sensory transduction</keyword>
<proteinExistence type="inferred from homology"/>
<dbReference type="Pfam" id="PF22651">
    <property type="entry name" value="OBP47_like"/>
    <property type="match status" value="1"/>
</dbReference>
<comment type="subcellular location">
    <subcellularLocation>
        <location evidence="1">Secreted</location>
    </subcellularLocation>
</comment>
<dbReference type="InterPro" id="IPR052295">
    <property type="entry name" value="Odorant-binding_protein"/>
</dbReference>
<keyword evidence="4" id="KW-0964">Secreted</keyword>
<feature type="domain" description="OBP47-like" evidence="8">
    <location>
        <begin position="54"/>
        <end position="197"/>
    </location>
</feature>
<evidence type="ECO:0000256" key="3">
    <source>
        <dbReference type="ARBA" id="ARBA00022448"/>
    </source>
</evidence>
<accession>A0A182IQP0</accession>